<organism evidence="2 3">
    <name type="scientific">Caenibius tardaugens NBRC 16725</name>
    <dbReference type="NCBI Taxonomy" id="1219035"/>
    <lineage>
        <taxon>Bacteria</taxon>
        <taxon>Pseudomonadati</taxon>
        <taxon>Pseudomonadota</taxon>
        <taxon>Alphaproteobacteria</taxon>
        <taxon>Sphingomonadales</taxon>
        <taxon>Erythrobacteraceae</taxon>
        <taxon>Caenibius</taxon>
    </lineage>
</organism>
<dbReference type="Pfam" id="PF13432">
    <property type="entry name" value="TPR_16"/>
    <property type="match status" value="2"/>
</dbReference>
<dbReference type="InterPro" id="IPR019734">
    <property type="entry name" value="TPR_rpt"/>
</dbReference>
<reference evidence="2 3" key="1">
    <citation type="submission" date="2013-09" db="EMBL/GenBank/DDBJ databases">
        <title>Whole genome shotgun sequence of Novosphingobium tardaugens NBRC 16725.</title>
        <authorList>
            <person name="Isaki S."/>
            <person name="Hosoyama A."/>
            <person name="Tsuchikane K."/>
            <person name="Katsumata H."/>
            <person name="Ando Y."/>
            <person name="Yamazaki S."/>
            <person name="Fujita N."/>
        </authorList>
    </citation>
    <scope>NUCLEOTIDE SEQUENCE [LARGE SCALE GENOMIC DNA]</scope>
    <source>
        <strain evidence="2 3">NBRC 16725</strain>
    </source>
</reference>
<feature type="repeat" description="TPR" evidence="1">
    <location>
        <begin position="229"/>
        <end position="262"/>
    </location>
</feature>
<dbReference type="SUPFAM" id="SSF48452">
    <property type="entry name" value="TPR-like"/>
    <property type="match status" value="2"/>
</dbReference>
<dbReference type="InterPro" id="IPR027417">
    <property type="entry name" value="P-loop_NTPase"/>
</dbReference>
<accession>U2Y7A4</accession>
<dbReference type="eggNOG" id="COG0457">
    <property type="taxonomic scope" value="Bacteria"/>
</dbReference>
<evidence type="ECO:0000313" key="2">
    <source>
        <dbReference type="EMBL" id="GAD49081.1"/>
    </source>
</evidence>
<dbReference type="Proteomes" id="UP000016568">
    <property type="component" value="Unassembled WGS sequence"/>
</dbReference>
<evidence type="ECO:0000313" key="3">
    <source>
        <dbReference type="Proteomes" id="UP000016568"/>
    </source>
</evidence>
<dbReference type="SMART" id="SM00028">
    <property type="entry name" value="TPR"/>
    <property type="match status" value="9"/>
</dbReference>
<proteinExistence type="predicted"/>
<feature type="repeat" description="TPR" evidence="1">
    <location>
        <begin position="195"/>
        <end position="228"/>
    </location>
</feature>
<dbReference type="PANTHER" id="PTHR44809">
    <property type="match status" value="1"/>
</dbReference>
<dbReference type="InterPro" id="IPR052943">
    <property type="entry name" value="TMTC_O-mannosyl-trnsfr"/>
</dbReference>
<gene>
    <name evidence="2" type="ORF">NT2_05_00020</name>
</gene>
<dbReference type="PROSITE" id="PS50005">
    <property type="entry name" value="TPR"/>
    <property type="match status" value="6"/>
</dbReference>
<dbReference type="Pfam" id="PF13414">
    <property type="entry name" value="TPR_11"/>
    <property type="match status" value="1"/>
</dbReference>
<feature type="repeat" description="TPR" evidence="1">
    <location>
        <begin position="297"/>
        <end position="330"/>
    </location>
</feature>
<dbReference type="Pfam" id="PF14559">
    <property type="entry name" value="TPR_19"/>
    <property type="match status" value="1"/>
</dbReference>
<evidence type="ECO:0000256" key="1">
    <source>
        <dbReference type="PROSITE-ProRule" id="PRU00339"/>
    </source>
</evidence>
<dbReference type="EMBL" id="BASZ01000005">
    <property type="protein sequence ID" value="GAD49081.1"/>
    <property type="molecule type" value="Genomic_DNA"/>
</dbReference>
<dbReference type="SUPFAM" id="SSF52540">
    <property type="entry name" value="P-loop containing nucleoside triphosphate hydrolases"/>
    <property type="match status" value="1"/>
</dbReference>
<feature type="repeat" description="TPR" evidence="1">
    <location>
        <begin position="161"/>
        <end position="194"/>
    </location>
</feature>
<dbReference type="RefSeq" id="WP_021689988.1">
    <property type="nucleotide sequence ID" value="NZ_BASZ01000005.1"/>
</dbReference>
<dbReference type="PANTHER" id="PTHR44809:SF1">
    <property type="entry name" value="PROTEIN O-MANNOSYL-TRANSFERASE TMTC1"/>
    <property type="match status" value="1"/>
</dbReference>
<dbReference type="Gene3D" id="1.25.40.10">
    <property type="entry name" value="Tetratricopeptide repeat domain"/>
    <property type="match status" value="3"/>
</dbReference>
<keyword evidence="1" id="KW-0802">TPR repeat</keyword>
<dbReference type="PROSITE" id="PS50293">
    <property type="entry name" value="TPR_REGION"/>
    <property type="match status" value="2"/>
</dbReference>
<feature type="repeat" description="TPR" evidence="1">
    <location>
        <begin position="127"/>
        <end position="160"/>
    </location>
</feature>
<sequence length="712" mass="79581">MQQTVDDALDEIIAAIQNGSRRVTEKEALAIAGKLYSRHRYGQAVNVCAQMLKQKPNLADAQSILGVSLAALGKRKEGIDALRQAVKLSEGTAAFHSNLGEIYRQDGNHADAVLALNRALQLDPNNPQAHNNLGIIRFESGAYDQAVEAYRKAIALQPTFPEAYNNLGNALRKLGELDEASAAYHQALGFREVYPEAYNNLGTLLREQHKPEQAEHAIRKAIAQNPRYVEAHNNLAAIYFAEDRDVDALRQLSEALKVDARNARSLLLTARIQSRRQTYALAEQACRSVLAAEPNNAEALTVLGSIKHELDQFDEALDLLSQAVAIEPPSPEAFYFSGVCLKSVGRLDEAKAHLLKSLELNGSMYGAYANLNDLVDFSKEKALFKKIGQIIDEVDDPRTPSLLPLHFAYGKALEDNKQYEKALSHYIIGGQMKRTQLNYAEDEIFKFFADIKAAFPAEIFKDRPFQGISDARPLFIVGMPRSGSTLVEQIVSSHKDVYGAGEVKYFAQALHRLRDRFPALSRFPAMVEEMGQKQFEIIANGYLEALTRPAGDAKRVTDKLLTNYFFVGILHLLFPNAKFINTRRNPVDTCLSGFTKLFKDDMPHSYDLGELGRYYRQYDALMQHWENVLPAGTLKVVEYEQVVADTETSARELIDFIGLDWDDACLAFHKSKRPVKTASVAQVRKPIYKSSVERWKKYGSALQPLIDAIEGK</sequence>
<dbReference type="AlphaFoldDB" id="U2Y7A4"/>
<dbReference type="InterPro" id="IPR011990">
    <property type="entry name" value="TPR-like_helical_dom_sf"/>
</dbReference>
<dbReference type="Pfam" id="PF13469">
    <property type="entry name" value="Sulfotransfer_3"/>
    <property type="match status" value="1"/>
</dbReference>
<feature type="repeat" description="TPR" evidence="1">
    <location>
        <begin position="93"/>
        <end position="126"/>
    </location>
</feature>
<dbReference type="Gene3D" id="3.40.50.300">
    <property type="entry name" value="P-loop containing nucleotide triphosphate hydrolases"/>
    <property type="match status" value="1"/>
</dbReference>
<name>U2Y7A4_9SPHN</name>
<comment type="caution">
    <text evidence="2">The sequence shown here is derived from an EMBL/GenBank/DDBJ whole genome shotgun (WGS) entry which is preliminary data.</text>
</comment>
<keyword evidence="3" id="KW-1185">Reference proteome</keyword>
<protein>
    <submittedName>
        <fullName evidence="2">Uncharacterized protein</fullName>
    </submittedName>
</protein>